<reference evidence="2 3" key="1">
    <citation type="submission" date="2019-03" db="EMBL/GenBank/DDBJ databases">
        <title>Genomic Encyclopedia of Archaeal and Bacterial Type Strains, Phase II (KMG-II): from individual species to whole genera.</title>
        <authorList>
            <person name="Goeker M."/>
        </authorList>
    </citation>
    <scope>NUCLEOTIDE SEQUENCE [LARGE SCALE GENOMIC DNA]</scope>
    <source>
        <strain evidence="2 3">DSM 28213</strain>
    </source>
</reference>
<keyword evidence="3" id="KW-1185">Reference proteome</keyword>
<name>A0A4R7ESF8_9FLAO</name>
<sequence length="99" mass="11652">MRKQDNILDRIPSYVFWDTDVAKINAQIDYALIIARVLMFSDSSNYEENILLLEDIYSPETIIKVITFTKERIPDEVCALTSKRYSIPVKSKFSKYVYF</sequence>
<organism evidence="2 3">
    <name type="scientific">Myroides indicus</name>
    <dbReference type="NCBI Taxonomy" id="1323422"/>
    <lineage>
        <taxon>Bacteria</taxon>
        <taxon>Pseudomonadati</taxon>
        <taxon>Bacteroidota</taxon>
        <taxon>Flavobacteriia</taxon>
        <taxon>Flavobacteriales</taxon>
        <taxon>Flavobacteriaceae</taxon>
        <taxon>Myroides</taxon>
    </lineage>
</organism>
<evidence type="ECO:0000313" key="2">
    <source>
        <dbReference type="EMBL" id="TDS56531.1"/>
    </source>
</evidence>
<dbReference type="AlphaFoldDB" id="A0A4R7ESF8"/>
<dbReference type="Proteomes" id="UP000295215">
    <property type="component" value="Unassembled WGS sequence"/>
</dbReference>
<dbReference type="OrthoDB" id="1438605at2"/>
<dbReference type="Pfam" id="PF21956">
    <property type="entry name" value="DUF6922"/>
    <property type="match status" value="1"/>
</dbReference>
<dbReference type="EMBL" id="SOAG01000020">
    <property type="protein sequence ID" value="TDS56531.1"/>
    <property type="molecule type" value="Genomic_DNA"/>
</dbReference>
<evidence type="ECO:0000313" key="3">
    <source>
        <dbReference type="Proteomes" id="UP000295215"/>
    </source>
</evidence>
<protein>
    <recommendedName>
        <fullName evidence="1">DUF6922 domain-containing protein</fullName>
    </recommendedName>
</protein>
<comment type="caution">
    <text evidence="2">The sequence shown here is derived from an EMBL/GenBank/DDBJ whole genome shotgun (WGS) entry which is preliminary data.</text>
</comment>
<dbReference type="RefSeq" id="WP_133713042.1">
    <property type="nucleotide sequence ID" value="NZ_SOAG01000020.1"/>
</dbReference>
<evidence type="ECO:0000259" key="1">
    <source>
        <dbReference type="Pfam" id="PF21956"/>
    </source>
</evidence>
<proteinExistence type="predicted"/>
<gene>
    <name evidence="2" type="ORF">C8P70_12024</name>
</gene>
<feature type="domain" description="DUF6922" evidence="1">
    <location>
        <begin position="12"/>
        <end position="66"/>
    </location>
</feature>
<dbReference type="InterPro" id="IPR053830">
    <property type="entry name" value="DUF6922"/>
</dbReference>
<accession>A0A4R7ESF8</accession>